<sequence>MPNLELFLEANGTWIVWNKCNSAEFQVVFPSKEQAMQFISDFMFKFYTDRVN</sequence>
<keyword evidence="2" id="KW-1185">Reference proteome</keyword>
<proteinExistence type="predicted"/>
<reference evidence="1 2" key="1">
    <citation type="submission" date="2023-08" db="EMBL/GenBank/DDBJ databases">
        <authorList>
            <person name="Du S."/>
            <person name="Wu Z."/>
            <person name="Wu Y."/>
            <person name="Yang M."/>
            <person name="Shao J."/>
            <person name="Liu H."/>
            <person name="Zhao Y."/>
            <person name="Zhang Z."/>
        </authorList>
    </citation>
    <scope>NUCLEOTIDE SEQUENCE [LARGE SCALE GENOMIC DNA]</scope>
</reference>
<organism evidence="1 2">
    <name type="scientific">Roseobacter phage CRP-171</name>
    <dbReference type="NCBI Taxonomy" id="3072846"/>
    <lineage>
        <taxon>Viruses</taxon>
        <taxon>Duplodnaviria</taxon>
        <taxon>Heunggongvirae</taxon>
        <taxon>Uroviricota</taxon>
        <taxon>Caudoviricetes</taxon>
        <taxon>Autographivirales</taxon>
        <taxon>Autographivirales incertae sedis</taxon>
        <taxon>Oceanidvirus</taxon>
        <taxon>Oceanidvirus CRP171</taxon>
    </lineage>
</organism>
<name>A0AAX3ZYB4_9CAUD</name>
<evidence type="ECO:0000313" key="1">
    <source>
        <dbReference type="EMBL" id="WMM95040.1"/>
    </source>
</evidence>
<dbReference type="EMBL" id="OR420737">
    <property type="protein sequence ID" value="WMM95040.1"/>
    <property type="molecule type" value="Genomic_DNA"/>
</dbReference>
<protein>
    <submittedName>
        <fullName evidence="1">Uncharacterized protein</fullName>
    </submittedName>
</protein>
<dbReference type="Proteomes" id="UP001304187">
    <property type="component" value="Segment"/>
</dbReference>
<accession>A0AAX3ZYB4</accession>
<gene>
    <name evidence="1" type="ORF">CRP171_gp1</name>
</gene>
<evidence type="ECO:0000313" key="2">
    <source>
        <dbReference type="Proteomes" id="UP001304187"/>
    </source>
</evidence>